<comment type="caution">
    <text evidence="2">The sequence shown here is derived from an EMBL/GenBank/DDBJ whole genome shotgun (WGS) entry which is preliminary data.</text>
</comment>
<dbReference type="Proteomes" id="UP000091914">
    <property type="component" value="Unassembled WGS sequence"/>
</dbReference>
<accession>A0A1A0V9I2</accession>
<organism evidence="2 3">
    <name type="scientific">Mycobacterium colombiense</name>
    <dbReference type="NCBI Taxonomy" id="339268"/>
    <lineage>
        <taxon>Bacteria</taxon>
        <taxon>Bacillati</taxon>
        <taxon>Actinomycetota</taxon>
        <taxon>Actinomycetes</taxon>
        <taxon>Mycobacteriales</taxon>
        <taxon>Mycobacteriaceae</taxon>
        <taxon>Mycobacterium</taxon>
        <taxon>Mycobacterium avium complex (MAC)</taxon>
    </lineage>
</organism>
<reference evidence="2 3" key="1">
    <citation type="submission" date="2016-06" db="EMBL/GenBank/DDBJ databases">
        <authorList>
            <person name="Kjaerup R.B."/>
            <person name="Dalgaard T.S."/>
            <person name="Juul-Madsen H.R."/>
        </authorList>
    </citation>
    <scope>NUCLEOTIDE SEQUENCE [LARGE SCALE GENOMIC DNA]</scope>
    <source>
        <strain evidence="2 3">852002-51834_SCH5396731</strain>
    </source>
</reference>
<evidence type="ECO:0000313" key="3">
    <source>
        <dbReference type="Proteomes" id="UP000091914"/>
    </source>
</evidence>
<sequence length="80" mass="8297">MTTAIAAHDPVEKDAADGHDLLLAVAKVNTIGCLGDAVHVELKPRPRLTEEEIVRVAITVIFVALVTVIGVAAAAILTMG</sequence>
<name>A0A1A0V9I2_9MYCO</name>
<keyword evidence="1" id="KW-0812">Transmembrane</keyword>
<evidence type="ECO:0000313" key="2">
    <source>
        <dbReference type="EMBL" id="OBB79884.1"/>
    </source>
</evidence>
<gene>
    <name evidence="2" type="ORF">A5760_20305</name>
</gene>
<keyword evidence="1" id="KW-0472">Membrane</keyword>
<dbReference type="EMBL" id="LZSX01000090">
    <property type="protein sequence ID" value="OBB79884.1"/>
    <property type="molecule type" value="Genomic_DNA"/>
</dbReference>
<dbReference type="RefSeq" id="WP_064885173.1">
    <property type="nucleotide sequence ID" value="NZ_LZSX01000090.1"/>
</dbReference>
<feature type="transmembrane region" description="Helical" evidence="1">
    <location>
        <begin position="53"/>
        <end position="77"/>
    </location>
</feature>
<evidence type="ECO:0000256" key="1">
    <source>
        <dbReference type="SAM" id="Phobius"/>
    </source>
</evidence>
<protein>
    <submittedName>
        <fullName evidence="2">Uncharacterized protein</fullName>
    </submittedName>
</protein>
<proteinExistence type="predicted"/>
<keyword evidence="1" id="KW-1133">Transmembrane helix</keyword>
<dbReference type="AlphaFoldDB" id="A0A1A0V9I2"/>
<dbReference type="OrthoDB" id="4753656at2"/>